<dbReference type="GO" id="GO:0004662">
    <property type="term" value="F:CAAX-protein geranylgeranyltransferase activity"/>
    <property type="evidence" value="ECO:0007669"/>
    <property type="project" value="UniProtKB-EC"/>
</dbReference>
<keyword evidence="11" id="KW-0460">Magnesium</keyword>
<organism evidence="19">
    <name type="scientific">Capitella teleta</name>
    <name type="common">Polychaete worm</name>
    <dbReference type="NCBI Taxonomy" id="283909"/>
    <lineage>
        <taxon>Eukaryota</taxon>
        <taxon>Metazoa</taxon>
        <taxon>Spiralia</taxon>
        <taxon>Lophotrochozoa</taxon>
        <taxon>Annelida</taxon>
        <taxon>Polychaeta</taxon>
        <taxon>Sedentaria</taxon>
        <taxon>Scolecida</taxon>
        <taxon>Capitellidae</taxon>
        <taxon>Capitella</taxon>
    </lineage>
</organism>
<evidence type="ECO:0000256" key="9">
    <source>
        <dbReference type="ARBA" id="ARBA00022737"/>
    </source>
</evidence>
<evidence type="ECO:0000256" key="6">
    <source>
        <dbReference type="ARBA" id="ARBA00022602"/>
    </source>
</evidence>
<keyword evidence="17" id="KW-0472">Membrane</keyword>
<dbReference type="InterPro" id="IPR001330">
    <property type="entry name" value="Prenyltrans"/>
</dbReference>
<accession>R7UH38</accession>
<comment type="cofactor">
    <cofactor evidence="2">
        <name>Zn(2+)</name>
        <dbReference type="ChEBI" id="CHEBI:29105"/>
    </cofactor>
</comment>
<dbReference type="FunCoup" id="R7UH38">
    <property type="interactions" value="233"/>
</dbReference>
<keyword evidence="6" id="KW-0637">Prenyltransferase</keyword>
<feature type="transmembrane region" description="Helical" evidence="17">
    <location>
        <begin position="400"/>
        <end position="422"/>
    </location>
</feature>
<evidence type="ECO:0000256" key="7">
    <source>
        <dbReference type="ARBA" id="ARBA00022679"/>
    </source>
</evidence>
<name>R7UH38_CAPTE</name>
<evidence type="ECO:0000256" key="10">
    <source>
        <dbReference type="ARBA" id="ARBA00022833"/>
    </source>
</evidence>
<dbReference type="InterPro" id="IPR008930">
    <property type="entry name" value="Terpenoid_cyclase/PrenylTrfase"/>
</dbReference>
<keyword evidence="17" id="KW-1133">Transmembrane helix</keyword>
<evidence type="ECO:0000256" key="3">
    <source>
        <dbReference type="ARBA" id="ARBA00010497"/>
    </source>
</evidence>
<evidence type="ECO:0000256" key="17">
    <source>
        <dbReference type="SAM" id="Phobius"/>
    </source>
</evidence>
<evidence type="ECO:0000256" key="14">
    <source>
        <dbReference type="ARBA" id="ARBA00065714"/>
    </source>
</evidence>
<keyword evidence="7" id="KW-0808">Transferase</keyword>
<dbReference type="GO" id="GO:0046872">
    <property type="term" value="F:metal ion binding"/>
    <property type="evidence" value="ECO:0007669"/>
    <property type="project" value="UniProtKB-KW"/>
</dbReference>
<keyword evidence="17" id="KW-0812">Transmembrane</keyword>
<comment type="cofactor">
    <cofactor evidence="1">
        <name>Mg(2+)</name>
        <dbReference type="ChEBI" id="CHEBI:18420"/>
    </cofactor>
</comment>
<evidence type="ECO:0000259" key="18">
    <source>
        <dbReference type="Pfam" id="PF00432"/>
    </source>
</evidence>
<dbReference type="EC" id="2.5.1.59" evidence="4"/>
<keyword evidence="9" id="KW-0677">Repeat</keyword>
<evidence type="ECO:0000256" key="1">
    <source>
        <dbReference type="ARBA" id="ARBA00001946"/>
    </source>
</evidence>
<evidence type="ECO:0000256" key="8">
    <source>
        <dbReference type="ARBA" id="ARBA00022723"/>
    </source>
</evidence>
<dbReference type="EMBL" id="KB301531">
    <property type="protein sequence ID" value="ELU05408.1"/>
    <property type="molecule type" value="Genomic_DNA"/>
</dbReference>
<evidence type="ECO:0000256" key="15">
    <source>
        <dbReference type="ARBA" id="ARBA00078363"/>
    </source>
</evidence>
<dbReference type="Gene3D" id="1.50.10.20">
    <property type="match status" value="1"/>
</dbReference>
<reference evidence="20" key="3">
    <citation type="submission" date="2015-06" db="UniProtKB">
        <authorList>
            <consortium name="EnsemblMetazoa"/>
        </authorList>
    </citation>
    <scope>IDENTIFICATION</scope>
</reference>
<dbReference type="Proteomes" id="UP000014760">
    <property type="component" value="Unassembled WGS sequence"/>
</dbReference>
<dbReference type="AlphaFoldDB" id="R7UH38"/>
<evidence type="ECO:0000256" key="11">
    <source>
        <dbReference type="ARBA" id="ARBA00022842"/>
    </source>
</evidence>
<proteinExistence type="inferred from homology"/>
<feature type="region of interest" description="Disordered" evidence="16">
    <location>
        <begin position="83"/>
        <end position="108"/>
    </location>
</feature>
<keyword evidence="10" id="KW-0862">Zinc</keyword>
<keyword evidence="8" id="KW-0479">Metal-binding</keyword>
<dbReference type="OMA" id="RWCLMRQ"/>
<evidence type="ECO:0000256" key="2">
    <source>
        <dbReference type="ARBA" id="ARBA00001947"/>
    </source>
</evidence>
<evidence type="ECO:0000313" key="21">
    <source>
        <dbReference type="Proteomes" id="UP000014760"/>
    </source>
</evidence>
<protein>
    <recommendedName>
        <fullName evidence="5">Geranylgeranyl transferase type-1 subunit beta</fullName>
        <ecNumber evidence="4">2.5.1.59</ecNumber>
    </recommendedName>
    <alternativeName>
        <fullName evidence="12">Geranylgeranyl transferase type I subunit beta</fullName>
    </alternativeName>
    <alternativeName>
        <fullName evidence="15">Type I protein geranyl-geranyltransferase subunit beta</fullName>
    </alternativeName>
</protein>
<gene>
    <name evidence="19" type="ORF">CAPTEDRAFT_124709</name>
</gene>
<reference evidence="21" key="1">
    <citation type="submission" date="2012-12" db="EMBL/GenBank/DDBJ databases">
        <authorList>
            <person name="Hellsten U."/>
            <person name="Grimwood J."/>
            <person name="Chapman J.A."/>
            <person name="Shapiro H."/>
            <person name="Aerts A."/>
            <person name="Otillar R.P."/>
            <person name="Terry A.Y."/>
            <person name="Boore J.L."/>
            <person name="Simakov O."/>
            <person name="Marletaz F."/>
            <person name="Cho S.-J."/>
            <person name="Edsinger-Gonzales E."/>
            <person name="Havlak P."/>
            <person name="Kuo D.-H."/>
            <person name="Larsson T."/>
            <person name="Lv J."/>
            <person name="Arendt D."/>
            <person name="Savage R."/>
            <person name="Osoegawa K."/>
            <person name="de Jong P."/>
            <person name="Lindberg D.R."/>
            <person name="Seaver E.C."/>
            <person name="Weisblat D.A."/>
            <person name="Putnam N.H."/>
            <person name="Grigoriev I.V."/>
            <person name="Rokhsar D.S."/>
        </authorList>
    </citation>
    <scope>NUCLEOTIDE SEQUENCE</scope>
    <source>
        <strain evidence="21">I ESC-2004</strain>
    </source>
</reference>
<keyword evidence="21" id="KW-1185">Reference proteome</keyword>
<dbReference type="FunFam" id="1.50.10.20:FF:000005">
    <property type="entry name" value="Geranylgeranyl transferase type-1 subunit beta"/>
    <property type="match status" value="1"/>
</dbReference>
<evidence type="ECO:0000313" key="20">
    <source>
        <dbReference type="EnsemblMetazoa" id="CapteP124709"/>
    </source>
</evidence>
<dbReference type="GO" id="GO:0005953">
    <property type="term" value="C:CAAX-protein geranylgeranyltransferase complex"/>
    <property type="evidence" value="ECO:0007669"/>
    <property type="project" value="InterPro"/>
</dbReference>
<dbReference type="HOGENOM" id="CLU_028946_2_2_1"/>
<dbReference type="EMBL" id="AMQN01007840">
    <property type="status" value="NOT_ANNOTATED_CDS"/>
    <property type="molecule type" value="Genomic_DNA"/>
</dbReference>
<dbReference type="PANTHER" id="PTHR11774">
    <property type="entry name" value="GERANYLGERANYL TRANSFERASE TYPE BETA SUBUNIT"/>
    <property type="match status" value="1"/>
</dbReference>
<dbReference type="Pfam" id="PF00432">
    <property type="entry name" value="Prenyltrans"/>
    <property type="match status" value="1"/>
</dbReference>
<dbReference type="SUPFAM" id="SSF48239">
    <property type="entry name" value="Terpenoid cyclases/Protein prenyltransferases"/>
    <property type="match status" value="1"/>
</dbReference>
<comment type="catalytic activity">
    <reaction evidence="13">
        <text>geranylgeranyl diphosphate + L-cysteinyl-[protein] = S-geranylgeranyl-L-cysteinyl-[protein] + diphosphate</text>
        <dbReference type="Rhea" id="RHEA:21240"/>
        <dbReference type="Rhea" id="RHEA-COMP:10131"/>
        <dbReference type="Rhea" id="RHEA-COMP:11537"/>
        <dbReference type="ChEBI" id="CHEBI:29950"/>
        <dbReference type="ChEBI" id="CHEBI:33019"/>
        <dbReference type="ChEBI" id="CHEBI:57533"/>
        <dbReference type="ChEBI" id="CHEBI:86021"/>
        <dbReference type="EC" id="2.5.1.59"/>
    </reaction>
</comment>
<evidence type="ECO:0000256" key="16">
    <source>
        <dbReference type="SAM" id="MobiDB-lite"/>
    </source>
</evidence>
<dbReference type="InterPro" id="IPR045089">
    <property type="entry name" value="PGGT1B-like"/>
</dbReference>
<dbReference type="CDD" id="cd02895">
    <property type="entry name" value="GGTase-I"/>
    <property type="match status" value="1"/>
</dbReference>
<sequence>MAGPNRHEFNWKKHVRFFKMCLQVVPGRYASMDTTRMTVAFFAISGLDMLDQMDAIEKDRQKMVDWIYSLQYLPNAARSNEGQCGFRGSSTAGRPFDPKESSRNPVPHDSGHIAGTYSALLSLLILGDNLSKIDRPAIVAGLRKLQLSDGSFSATPEDGENDMRFVYCAACISYVLDDWSGIDRPKVIRYIKNSLTYEGAFAQGPGLEAHGGTTFCAVASLVLMGCLHEVISPSQLDRLKRWCLLRQQSGFQGRPNKPVDTCYSFWVGGTLQLLGVFNYSNNLFNRGFLEETEDSVVGGFAKWPDNSPDPLHAYFGVCGLSLMSEPGVLKMDAALNVSERSAARLRGIHSLWRDSADGGVPPLLPLEHTAFLKRCLMALPSAAATADASRSPPKHILDSYLILSSTGWLWLISVCVALIYSITWMF</sequence>
<comment type="similarity">
    <text evidence="3">Belongs to the protein prenyltransferase subunit beta family.</text>
</comment>
<dbReference type="OrthoDB" id="24893at2759"/>
<reference evidence="19 21" key="2">
    <citation type="journal article" date="2013" name="Nature">
        <title>Insights into bilaterian evolution from three spiralian genomes.</title>
        <authorList>
            <person name="Simakov O."/>
            <person name="Marletaz F."/>
            <person name="Cho S.J."/>
            <person name="Edsinger-Gonzales E."/>
            <person name="Havlak P."/>
            <person name="Hellsten U."/>
            <person name="Kuo D.H."/>
            <person name="Larsson T."/>
            <person name="Lv J."/>
            <person name="Arendt D."/>
            <person name="Savage R."/>
            <person name="Osoegawa K."/>
            <person name="de Jong P."/>
            <person name="Grimwood J."/>
            <person name="Chapman J.A."/>
            <person name="Shapiro H."/>
            <person name="Aerts A."/>
            <person name="Otillar R.P."/>
            <person name="Terry A.Y."/>
            <person name="Boore J.L."/>
            <person name="Grigoriev I.V."/>
            <person name="Lindberg D.R."/>
            <person name="Seaver E.C."/>
            <person name="Weisblat D.A."/>
            <person name="Putnam N.H."/>
            <person name="Rokhsar D.S."/>
        </authorList>
    </citation>
    <scope>NUCLEOTIDE SEQUENCE</scope>
    <source>
        <strain evidence="19 21">I ESC-2004</strain>
    </source>
</reference>
<evidence type="ECO:0000256" key="5">
    <source>
        <dbReference type="ARBA" id="ARBA00020603"/>
    </source>
</evidence>
<dbReference type="PANTHER" id="PTHR11774:SF4">
    <property type="entry name" value="GERANYLGERANYL TRANSFERASE TYPE-1 SUBUNIT BETA"/>
    <property type="match status" value="1"/>
</dbReference>
<dbReference type="EnsemblMetazoa" id="CapteT124709">
    <property type="protein sequence ID" value="CapteP124709"/>
    <property type="gene ID" value="CapteG124709"/>
</dbReference>
<evidence type="ECO:0000313" key="19">
    <source>
        <dbReference type="EMBL" id="ELU05408.1"/>
    </source>
</evidence>
<comment type="subunit">
    <text evidence="14">Heterodimer of FNTA and PGGT1B. PGGT1B mediates interaction with substrate peptides.</text>
</comment>
<feature type="domain" description="Prenyltransferase alpha-alpha toroid" evidence="18">
    <location>
        <begin position="9"/>
        <end position="337"/>
    </location>
</feature>
<dbReference type="STRING" id="283909.R7UH38"/>
<evidence type="ECO:0000256" key="12">
    <source>
        <dbReference type="ARBA" id="ARBA00031713"/>
    </source>
</evidence>
<evidence type="ECO:0000256" key="13">
    <source>
        <dbReference type="ARBA" id="ARBA00050428"/>
    </source>
</evidence>
<evidence type="ECO:0000256" key="4">
    <source>
        <dbReference type="ARBA" id="ARBA00012700"/>
    </source>
</evidence>
<dbReference type="InterPro" id="IPR041960">
    <property type="entry name" value="GGTase_I_beta"/>
</dbReference>
<feature type="compositionally biased region" description="Polar residues" evidence="16">
    <location>
        <begin position="83"/>
        <end position="92"/>
    </location>
</feature>